<feature type="active site" description="Nucleophile" evidence="4">
    <location>
        <position position="139"/>
    </location>
</feature>
<feature type="short sequence motif" description="GXGXXG" evidence="4">
    <location>
        <begin position="54"/>
        <end position="59"/>
    </location>
</feature>
<evidence type="ECO:0000256" key="2">
    <source>
        <dbReference type="ARBA" id="ARBA00022963"/>
    </source>
</evidence>
<dbReference type="Proteomes" id="UP000298493">
    <property type="component" value="Unassembled WGS sequence"/>
</dbReference>
<gene>
    <name evidence="7" type="ORF">E6O75_ATG01385</name>
</gene>
<evidence type="ECO:0000313" key="7">
    <source>
        <dbReference type="EMBL" id="TID26892.1"/>
    </source>
</evidence>
<dbReference type="GO" id="GO:0016042">
    <property type="term" value="P:lipid catabolic process"/>
    <property type="evidence" value="ECO:0007669"/>
    <property type="project" value="UniProtKB-UniRule"/>
</dbReference>
<organism evidence="7 8">
    <name type="scientific">Venturia nashicola</name>
    <dbReference type="NCBI Taxonomy" id="86259"/>
    <lineage>
        <taxon>Eukaryota</taxon>
        <taxon>Fungi</taxon>
        <taxon>Dikarya</taxon>
        <taxon>Ascomycota</taxon>
        <taxon>Pezizomycotina</taxon>
        <taxon>Dothideomycetes</taxon>
        <taxon>Pleosporomycetidae</taxon>
        <taxon>Venturiales</taxon>
        <taxon>Venturiaceae</taxon>
        <taxon>Venturia</taxon>
    </lineage>
</organism>
<dbReference type="Pfam" id="PF01734">
    <property type="entry name" value="Patatin"/>
    <property type="match status" value="1"/>
</dbReference>
<name>A0A4Z1PC03_9PEZI</name>
<dbReference type="Gene3D" id="3.40.1090.10">
    <property type="entry name" value="Cytosolic phospholipase A2 catalytic domain"/>
    <property type="match status" value="1"/>
</dbReference>
<evidence type="ECO:0000256" key="5">
    <source>
        <dbReference type="SAM" id="MobiDB-lite"/>
    </source>
</evidence>
<dbReference type="GO" id="GO:0019369">
    <property type="term" value="P:arachidonate metabolic process"/>
    <property type="evidence" value="ECO:0007669"/>
    <property type="project" value="TreeGrafter"/>
</dbReference>
<dbReference type="InterPro" id="IPR016035">
    <property type="entry name" value="Acyl_Trfase/lysoPLipase"/>
</dbReference>
<accession>A0A4Z1PC03</accession>
<dbReference type="STRING" id="86259.A0A4Z1PC03"/>
<keyword evidence="3 4" id="KW-0443">Lipid metabolism</keyword>
<dbReference type="AlphaFoldDB" id="A0A4Z1PC03"/>
<feature type="compositionally biased region" description="Polar residues" evidence="5">
    <location>
        <begin position="9"/>
        <end position="24"/>
    </location>
</feature>
<reference evidence="7 8" key="1">
    <citation type="submission" date="2019-04" db="EMBL/GenBank/DDBJ databases">
        <title>High contiguity whole genome sequence and gene annotation resource for two Venturia nashicola isolates.</title>
        <authorList>
            <person name="Prokchorchik M."/>
            <person name="Won K."/>
            <person name="Lee Y."/>
            <person name="Choi E.D."/>
            <person name="Segonzac C."/>
            <person name="Sohn K.H."/>
        </authorList>
    </citation>
    <scope>NUCLEOTIDE SEQUENCE [LARGE SCALE GENOMIC DNA]</scope>
    <source>
        <strain evidence="7 8">PRI2</strain>
    </source>
</reference>
<dbReference type="InterPro" id="IPR002641">
    <property type="entry name" value="PNPLA_dom"/>
</dbReference>
<dbReference type="PANTHER" id="PTHR24185">
    <property type="entry name" value="CALCIUM-INDEPENDENT PHOSPHOLIPASE A2-GAMMA"/>
    <property type="match status" value="1"/>
</dbReference>
<feature type="active site" description="Proton acceptor" evidence="4">
    <location>
        <position position="315"/>
    </location>
</feature>
<keyword evidence="1 4" id="KW-0378">Hydrolase</keyword>
<feature type="domain" description="PNPLA" evidence="6">
    <location>
        <begin position="50"/>
        <end position="328"/>
    </location>
</feature>
<feature type="short sequence motif" description="DGA/G" evidence="4">
    <location>
        <begin position="315"/>
        <end position="317"/>
    </location>
</feature>
<dbReference type="EMBL" id="SNSC02000002">
    <property type="protein sequence ID" value="TID26892.1"/>
    <property type="molecule type" value="Genomic_DNA"/>
</dbReference>
<evidence type="ECO:0000256" key="4">
    <source>
        <dbReference type="PROSITE-ProRule" id="PRU01161"/>
    </source>
</evidence>
<keyword evidence="8" id="KW-1185">Reference proteome</keyword>
<feature type="region of interest" description="Disordered" evidence="5">
    <location>
        <begin position="1"/>
        <end position="31"/>
    </location>
</feature>
<dbReference type="PROSITE" id="PS51635">
    <property type="entry name" value="PNPLA"/>
    <property type="match status" value="1"/>
</dbReference>
<dbReference type="GO" id="GO:0046486">
    <property type="term" value="P:glycerolipid metabolic process"/>
    <property type="evidence" value="ECO:0007669"/>
    <property type="project" value="UniProtKB-ARBA"/>
</dbReference>
<evidence type="ECO:0000256" key="1">
    <source>
        <dbReference type="ARBA" id="ARBA00022801"/>
    </source>
</evidence>
<dbReference type="GO" id="GO:0016020">
    <property type="term" value="C:membrane"/>
    <property type="evidence" value="ECO:0007669"/>
    <property type="project" value="TreeGrafter"/>
</dbReference>
<evidence type="ECO:0000259" key="6">
    <source>
        <dbReference type="PROSITE" id="PS51635"/>
    </source>
</evidence>
<proteinExistence type="predicted"/>
<evidence type="ECO:0000256" key="3">
    <source>
        <dbReference type="ARBA" id="ARBA00023098"/>
    </source>
</evidence>
<dbReference type="SUPFAM" id="SSF52151">
    <property type="entry name" value="FabD/lysophospholipase-like"/>
    <property type="match status" value="1"/>
</dbReference>
<protein>
    <submittedName>
        <fullName evidence="7">FabD/lysophospholipase-like protein</fullName>
    </submittedName>
</protein>
<sequence length="543" mass="61085">METVPSPDPSSAQTTPTLENNSTFSRHKRHPSSTTFASLYEDPWDKQCVLSLDGGGIRGYSSLIILRELMEKVKTIETRGLSGRAKEDHSSYDPHTYIPCIHNTEGVNKTIGAQTGHMSCGSSCRYLPAHYFDYVGGTSTGGLISIMLGRLRMSVEDCMREYEKLSNDIFGHPRLASVKGPVPWLRDKYNGETIQKAVEDVISRRMSPEERKAGAGTFNSPPGLCRTAVFAYSSKISNSMSEYSSTRQEKRAVDSEDSAPYIFRSYDHWASSPPAINERNPGFAHNVAIWEAARATTAAPLYFDPIKIGNRKFGDGGFGNNNPAEEMMAEVSSMNGSDLSSIALLVSVGTGEIPISRLEDGLLQKYIAYFNAARKLASDAESAHMRLIGWQRNAGLPYHRFNVPLGTGLEKIKLDEWKKTPKWYQRHHESTIETIRKATEEYCARDDIRQHLEEVADILVQHRRSRRTHELWPLVSRGEQYRCTFDKCRMCQHVVPRKEDLEWHLQMKHGLKGGKRMEWFVQQGLCPPKESSKLTRVDGSEGG</sequence>
<feature type="short sequence motif" description="GXSXG" evidence="4">
    <location>
        <begin position="137"/>
        <end position="141"/>
    </location>
</feature>
<dbReference type="PANTHER" id="PTHR24185:SF1">
    <property type="entry name" value="CALCIUM-INDEPENDENT PHOSPHOLIPASE A2-GAMMA"/>
    <property type="match status" value="1"/>
</dbReference>
<keyword evidence="2 4" id="KW-0442">Lipid degradation</keyword>
<dbReference type="GO" id="GO:0047499">
    <property type="term" value="F:calcium-independent phospholipase A2 activity"/>
    <property type="evidence" value="ECO:0007669"/>
    <property type="project" value="TreeGrafter"/>
</dbReference>
<comment type="caution">
    <text evidence="7">The sequence shown here is derived from an EMBL/GenBank/DDBJ whole genome shotgun (WGS) entry which is preliminary data.</text>
</comment>
<evidence type="ECO:0000313" key="8">
    <source>
        <dbReference type="Proteomes" id="UP000298493"/>
    </source>
</evidence>